<sequence>MQGGRVDFWEQFGLLALATALGVLVGAEREYQGKAAGMRTHALIAAGSALFVLSGRIGFDLLDGATGIDETRIAAQVVTGIGFLGAGVIFFHRNLVFGMTTAASIWVTTALAMACAAGLPALATAVTALHLIVVTGLNPIERVIAKHALHSGRLHLVYTSAGALTNALSTCTDEGFTVIEISAERRDGDGERSTVLTLHGRGSVADLTAQLIEDEGIAGATFKDQ</sequence>
<feature type="transmembrane region" description="Helical" evidence="7">
    <location>
        <begin position="71"/>
        <end position="91"/>
    </location>
</feature>
<organism evidence="9 10">
    <name type="scientific">Glycomyces buryatensis</name>
    <dbReference type="NCBI Taxonomy" id="2570927"/>
    <lineage>
        <taxon>Bacteria</taxon>
        <taxon>Bacillati</taxon>
        <taxon>Actinomycetota</taxon>
        <taxon>Actinomycetes</taxon>
        <taxon>Glycomycetales</taxon>
        <taxon>Glycomycetaceae</taxon>
        <taxon>Glycomyces</taxon>
    </lineage>
</organism>
<keyword evidence="6 7" id="KW-0472">Membrane</keyword>
<reference evidence="9 10" key="2">
    <citation type="submission" date="2019-05" db="EMBL/GenBank/DDBJ databases">
        <title>Glycomyces buryatensis sp. nov.</title>
        <authorList>
            <person name="Nikitina E."/>
        </authorList>
    </citation>
    <scope>NUCLEOTIDE SEQUENCE [LARGE SCALE GENOMIC DNA]</scope>
    <source>
        <strain evidence="9 10">18</strain>
    </source>
</reference>
<dbReference type="PRINTS" id="PR01837">
    <property type="entry name" value="MGTCSAPBPROT"/>
</dbReference>
<evidence type="ECO:0000256" key="6">
    <source>
        <dbReference type="ARBA" id="ARBA00023136"/>
    </source>
</evidence>
<evidence type="ECO:0000256" key="5">
    <source>
        <dbReference type="ARBA" id="ARBA00022989"/>
    </source>
</evidence>
<evidence type="ECO:0000256" key="7">
    <source>
        <dbReference type="SAM" id="Phobius"/>
    </source>
</evidence>
<evidence type="ECO:0000313" key="10">
    <source>
        <dbReference type="Proteomes" id="UP000308760"/>
    </source>
</evidence>
<evidence type="ECO:0000256" key="4">
    <source>
        <dbReference type="ARBA" id="ARBA00022692"/>
    </source>
</evidence>
<evidence type="ECO:0000256" key="3">
    <source>
        <dbReference type="ARBA" id="ARBA00022475"/>
    </source>
</evidence>
<dbReference type="Pfam" id="PF02308">
    <property type="entry name" value="MgtC"/>
    <property type="match status" value="1"/>
</dbReference>
<comment type="similarity">
    <text evidence="2">Belongs to the MgtC/SapB family.</text>
</comment>
<feature type="domain" description="MgtC/SapB/SrpB/YhiD N-terminal" evidence="8">
    <location>
        <begin position="15"/>
        <end position="142"/>
    </location>
</feature>
<dbReference type="Proteomes" id="UP000308760">
    <property type="component" value="Unassembled WGS sequence"/>
</dbReference>
<evidence type="ECO:0000313" key="9">
    <source>
        <dbReference type="EMBL" id="THV43101.1"/>
    </source>
</evidence>
<comment type="caution">
    <text evidence="9">The sequence shown here is derived from an EMBL/GenBank/DDBJ whole genome shotgun (WGS) entry which is preliminary data.</text>
</comment>
<accession>A0A4S8QH92</accession>
<feature type="transmembrane region" description="Helical" evidence="7">
    <location>
        <begin position="12"/>
        <end position="28"/>
    </location>
</feature>
<dbReference type="EMBL" id="STGY01000007">
    <property type="protein sequence ID" value="THV43101.1"/>
    <property type="molecule type" value="Genomic_DNA"/>
</dbReference>
<dbReference type="PANTHER" id="PTHR33778">
    <property type="entry name" value="PROTEIN MGTC"/>
    <property type="match status" value="1"/>
</dbReference>
<evidence type="ECO:0000259" key="8">
    <source>
        <dbReference type="Pfam" id="PF02308"/>
    </source>
</evidence>
<keyword evidence="4 7" id="KW-0812">Transmembrane</keyword>
<keyword evidence="10" id="KW-1185">Reference proteome</keyword>
<dbReference type="InterPro" id="IPR003416">
    <property type="entry name" value="MgtC/SapB/SrpB/YhiD_fam"/>
</dbReference>
<evidence type="ECO:0000256" key="2">
    <source>
        <dbReference type="ARBA" id="ARBA00009298"/>
    </source>
</evidence>
<name>A0A4S8QH92_9ACTN</name>
<gene>
    <name evidence="9" type="ORF">FAB82_02385</name>
</gene>
<protein>
    <submittedName>
        <fullName evidence="9">MgtC/SapB family protein</fullName>
    </submittedName>
</protein>
<dbReference type="AlphaFoldDB" id="A0A4S8QH92"/>
<evidence type="ECO:0000256" key="1">
    <source>
        <dbReference type="ARBA" id="ARBA00004651"/>
    </source>
</evidence>
<feature type="transmembrane region" description="Helical" evidence="7">
    <location>
        <begin position="40"/>
        <end position="59"/>
    </location>
</feature>
<dbReference type="InterPro" id="IPR049177">
    <property type="entry name" value="MgtC_SapB_SrpB_YhiD_N"/>
</dbReference>
<keyword evidence="5 7" id="KW-1133">Transmembrane helix</keyword>
<dbReference type="PANTHER" id="PTHR33778:SF1">
    <property type="entry name" value="MAGNESIUM TRANSPORTER YHID-RELATED"/>
    <property type="match status" value="1"/>
</dbReference>
<proteinExistence type="inferred from homology"/>
<comment type="subcellular location">
    <subcellularLocation>
        <location evidence="1">Cell membrane</location>
        <topology evidence="1">Multi-pass membrane protein</topology>
    </subcellularLocation>
</comment>
<dbReference type="GO" id="GO:0005886">
    <property type="term" value="C:plasma membrane"/>
    <property type="evidence" value="ECO:0007669"/>
    <property type="project" value="UniProtKB-SubCell"/>
</dbReference>
<dbReference type="OrthoDB" id="9811198at2"/>
<keyword evidence="3" id="KW-1003">Cell membrane</keyword>
<feature type="transmembrane region" description="Helical" evidence="7">
    <location>
        <begin position="103"/>
        <end position="133"/>
    </location>
</feature>
<reference evidence="10" key="1">
    <citation type="submission" date="2019-04" db="EMBL/GenBank/DDBJ databases">
        <title>Nocardioides xinjiangensis sp. nov.</title>
        <authorList>
            <person name="Liu S."/>
        </authorList>
    </citation>
    <scope>NUCLEOTIDE SEQUENCE [LARGE SCALE GENOMIC DNA]</scope>
    <source>
        <strain evidence="10">18</strain>
    </source>
</reference>